<evidence type="ECO:0000313" key="2">
    <source>
        <dbReference type="Proteomes" id="UP000193964"/>
    </source>
</evidence>
<sequence>MTVSSRNFTADEPNWLWLIGITEHRTSERKAHLCVIEDVFSNRIVRYSIDSRMKSRLATTAVHSRGHALRVL</sequence>
<dbReference type="SUPFAM" id="SSF53098">
    <property type="entry name" value="Ribonuclease H-like"/>
    <property type="match status" value="1"/>
</dbReference>
<evidence type="ECO:0008006" key="3">
    <source>
        <dbReference type="Google" id="ProtNLM"/>
    </source>
</evidence>
<protein>
    <recommendedName>
        <fullName evidence="3">Transposase</fullName>
    </recommendedName>
</protein>
<name>A0A1X2F360_9MYCO</name>
<dbReference type="EMBL" id="LQQA01000029">
    <property type="protein sequence ID" value="ORX12469.1"/>
    <property type="molecule type" value="Genomic_DNA"/>
</dbReference>
<dbReference type="AlphaFoldDB" id="A0A1X2F360"/>
<gene>
    <name evidence="1" type="ORF">AWC31_31320</name>
</gene>
<evidence type="ECO:0000313" key="1">
    <source>
        <dbReference type="EMBL" id="ORX12469.1"/>
    </source>
</evidence>
<reference evidence="1 2" key="1">
    <citation type="submission" date="2016-01" db="EMBL/GenBank/DDBJ databases">
        <title>The new phylogeny of the genus Mycobacterium.</title>
        <authorList>
            <person name="Tarcisio F."/>
            <person name="Conor M."/>
            <person name="Antonella G."/>
            <person name="Elisabetta G."/>
            <person name="Giulia F.S."/>
            <person name="Sara T."/>
            <person name="Anna F."/>
            <person name="Clotilde B."/>
            <person name="Roberto B."/>
            <person name="Veronica D.S."/>
            <person name="Fabio R."/>
            <person name="Monica P."/>
            <person name="Olivier J."/>
            <person name="Enrico T."/>
            <person name="Nicola S."/>
        </authorList>
    </citation>
    <scope>NUCLEOTIDE SEQUENCE [LARGE SCALE GENOMIC DNA]</scope>
    <source>
        <strain evidence="1 2">ATCC 700010</strain>
    </source>
</reference>
<proteinExistence type="predicted"/>
<dbReference type="InterPro" id="IPR012337">
    <property type="entry name" value="RNaseH-like_sf"/>
</dbReference>
<organism evidence="1 2">
    <name type="scientific">Mycolicibacterium wolinskyi</name>
    <dbReference type="NCBI Taxonomy" id="59750"/>
    <lineage>
        <taxon>Bacteria</taxon>
        <taxon>Bacillati</taxon>
        <taxon>Actinomycetota</taxon>
        <taxon>Actinomycetes</taxon>
        <taxon>Mycobacteriales</taxon>
        <taxon>Mycobacteriaceae</taxon>
        <taxon>Mycolicibacterium</taxon>
    </lineage>
</organism>
<dbReference type="Proteomes" id="UP000193964">
    <property type="component" value="Unassembled WGS sequence"/>
</dbReference>
<comment type="caution">
    <text evidence="1">The sequence shown here is derived from an EMBL/GenBank/DDBJ whole genome shotgun (WGS) entry which is preliminary data.</text>
</comment>
<accession>A0A1X2F360</accession>